<protein>
    <recommendedName>
        <fullName evidence="3">Phage protein, HK97 gp10 family</fullName>
    </recommendedName>
</protein>
<organism evidence="1 2">
    <name type="scientific">Aeromonas rivipollensis</name>
    <dbReference type="NCBI Taxonomy" id="948519"/>
    <lineage>
        <taxon>Bacteria</taxon>
        <taxon>Pseudomonadati</taxon>
        <taxon>Pseudomonadota</taxon>
        <taxon>Gammaproteobacteria</taxon>
        <taxon>Aeromonadales</taxon>
        <taxon>Aeromonadaceae</taxon>
        <taxon>Aeromonas</taxon>
    </lineage>
</organism>
<evidence type="ECO:0008006" key="3">
    <source>
        <dbReference type="Google" id="ProtNLM"/>
    </source>
</evidence>
<comment type="caution">
    <text evidence="1">The sequence shown here is derived from an EMBL/GenBank/DDBJ whole genome shotgun (WGS) entry which is preliminary data.</text>
</comment>
<keyword evidence="2" id="KW-1185">Reference proteome</keyword>
<dbReference type="Proteomes" id="UP000472827">
    <property type="component" value="Unassembled WGS sequence"/>
</dbReference>
<evidence type="ECO:0000313" key="2">
    <source>
        <dbReference type="Proteomes" id="UP000472827"/>
    </source>
</evidence>
<dbReference type="RefSeq" id="WP_163136750.1">
    <property type="nucleotide sequence ID" value="NZ_JAAILA010000012.1"/>
</dbReference>
<name>A0ABX0CYN7_9GAMM</name>
<reference evidence="1 2" key="1">
    <citation type="submission" date="2020-02" db="EMBL/GenBank/DDBJ databases">
        <title>Genome sequencing of Aeromonas rivipollensis.</title>
        <authorList>
            <person name="Fono-Tamo Ubani E.K."/>
            <person name="Lekota K.E."/>
        </authorList>
    </citation>
    <scope>NUCLEOTIDE SEQUENCE [LARGE SCALE GENOMIC DNA]</scope>
    <source>
        <strain evidence="1 2">G78</strain>
    </source>
</reference>
<accession>A0ABX0CYN7</accession>
<gene>
    <name evidence="1" type="ORF">G4923_09210</name>
</gene>
<dbReference type="EMBL" id="JAAILA010000012">
    <property type="protein sequence ID" value="NEX88881.1"/>
    <property type="molecule type" value="Genomic_DNA"/>
</dbReference>
<evidence type="ECO:0000313" key="1">
    <source>
        <dbReference type="EMBL" id="NEX88881.1"/>
    </source>
</evidence>
<proteinExistence type="predicted"/>
<sequence>MAKNTNVQGLKELNDLLDSLTDPKFRKAALRATAKRVMTPVKSTMIENAPSEIKNDVVIKTKVNTNKKLGNIKGFIKEDKFNELYSEVTFSYKKGTHGDESAYGMAMIHNYGRRNPLAKVSGDSKFHVFGNPTNEHLRYIGTTQKTGFVDKVRFEAEPKIRSDFEKYFLEEVEKQIKKHDRWIKKGGK</sequence>